<dbReference type="InterPro" id="IPR050911">
    <property type="entry name" value="DRAM/TMEM150_Autophagy_Mod"/>
</dbReference>
<evidence type="ECO:0000256" key="3">
    <source>
        <dbReference type="ARBA" id="ARBA00022692"/>
    </source>
</evidence>
<dbReference type="KEGG" id="pki:111846565"/>
<dbReference type="PANTHER" id="PTHR21324:SF11">
    <property type="entry name" value="DNA DAMAGE-REGULATED AUTOPHAGY MODULATOR PROTEIN 1"/>
    <property type="match status" value="1"/>
</dbReference>
<comment type="similarity">
    <text evidence="2">Belongs to the DRAM/TMEM150 family.</text>
</comment>
<dbReference type="Proteomes" id="UP000261540">
    <property type="component" value="Unplaced"/>
</dbReference>
<dbReference type="CTD" id="55332"/>
<proteinExistence type="inferred from homology"/>
<feature type="transmembrane region" description="Helical" evidence="6">
    <location>
        <begin position="194"/>
        <end position="218"/>
    </location>
</feature>
<keyword evidence="3 6" id="KW-0812">Transmembrane</keyword>
<sequence>MLWFMEGICFLPVFMVIWSSCTFMISYIVALLRHNVDIIFPYISDTGTNPPESGIFGLMTTISAFAGIATIFARYKYVEKICEATTGSRLNCIAFCFGIISCLGMCFIATFQETQVPSVHDLAGLTFFVSGVTYIVLQSIISRRMYPYWSSRSVCLSQIFISAISVIAAVLMIICGVLVKSSKLHWEIHNEQYILHVVSAVSEWIVSFGFVFFFFTYIREFKKVTLKLKVSVHY</sequence>
<evidence type="ECO:0000259" key="7">
    <source>
        <dbReference type="Pfam" id="PF10277"/>
    </source>
</evidence>
<feature type="transmembrane region" description="Helical" evidence="6">
    <location>
        <begin position="123"/>
        <end position="142"/>
    </location>
</feature>
<comment type="subcellular location">
    <subcellularLocation>
        <location evidence="1">Endomembrane system</location>
        <topology evidence="1">Multi-pass membrane protein</topology>
    </subcellularLocation>
</comment>
<evidence type="ECO:0000256" key="6">
    <source>
        <dbReference type="SAM" id="Phobius"/>
    </source>
</evidence>
<reference evidence="8" key="1">
    <citation type="submission" date="2025-08" db="UniProtKB">
        <authorList>
            <consortium name="Ensembl"/>
        </authorList>
    </citation>
    <scope>IDENTIFICATION</scope>
</reference>
<organism evidence="8 9">
    <name type="scientific">Paramormyrops kingsleyae</name>
    <dbReference type="NCBI Taxonomy" id="1676925"/>
    <lineage>
        <taxon>Eukaryota</taxon>
        <taxon>Metazoa</taxon>
        <taxon>Chordata</taxon>
        <taxon>Craniata</taxon>
        <taxon>Vertebrata</taxon>
        <taxon>Euteleostomi</taxon>
        <taxon>Actinopterygii</taxon>
        <taxon>Neopterygii</taxon>
        <taxon>Teleostei</taxon>
        <taxon>Osteoglossocephala</taxon>
        <taxon>Osteoglossomorpha</taxon>
        <taxon>Osteoglossiformes</taxon>
        <taxon>Mormyridae</taxon>
        <taxon>Paramormyrops</taxon>
    </lineage>
</organism>
<dbReference type="PANTHER" id="PTHR21324">
    <property type="entry name" value="FASTING-INDUCIBLE INTEGRAL MEMBRANE PROTEIN TM6P1-RELATED"/>
    <property type="match status" value="1"/>
</dbReference>
<protein>
    <submittedName>
        <fullName evidence="8">DNA-damage regulated autophagy modulator 1</fullName>
    </submittedName>
</protein>
<evidence type="ECO:0000256" key="2">
    <source>
        <dbReference type="ARBA" id="ARBA00006565"/>
    </source>
</evidence>
<feature type="domain" description="CWH43-like N-terminal" evidence="7">
    <location>
        <begin position="9"/>
        <end position="223"/>
    </location>
</feature>
<dbReference type="AlphaFoldDB" id="A0A3B3RWZ6"/>
<feature type="transmembrane region" description="Helical" evidence="6">
    <location>
        <begin position="53"/>
        <end position="72"/>
    </location>
</feature>
<keyword evidence="9" id="KW-1185">Reference proteome</keyword>
<feature type="transmembrane region" description="Helical" evidence="6">
    <location>
        <begin position="7"/>
        <end position="33"/>
    </location>
</feature>
<dbReference type="GO" id="GO:0012505">
    <property type="term" value="C:endomembrane system"/>
    <property type="evidence" value="ECO:0007669"/>
    <property type="project" value="UniProtKB-SubCell"/>
</dbReference>
<dbReference type="GO" id="GO:0010506">
    <property type="term" value="P:regulation of autophagy"/>
    <property type="evidence" value="ECO:0007669"/>
    <property type="project" value="TreeGrafter"/>
</dbReference>
<keyword evidence="4 6" id="KW-1133">Transmembrane helix</keyword>
<accession>A0A3B3RWZ6</accession>
<evidence type="ECO:0000313" key="9">
    <source>
        <dbReference type="Proteomes" id="UP000261540"/>
    </source>
</evidence>
<dbReference type="Ensembl" id="ENSPKIT00000003079.1">
    <property type="protein sequence ID" value="ENSPKIP00000022415.1"/>
    <property type="gene ID" value="ENSPKIG00000006429.1"/>
</dbReference>
<reference evidence="8" key="2">
    <citation type="submission" date="2025-09" db="UniProtKB">
        <authorList>
            <consortium name="Ensembl"/>
        </authorList>
    </citation>
    <scope>IDENTIFICATION</scope>
</reference>
<evidence type="ECO:0000256" key="1">
    <source>
        <dbReference type="ARBA" id="ARBA00004127"/>
    </source>
</evidence>
<evidence type="ECO:0000313" key="8">
    <source>
        <dbReference type="Ensembl" id="ENSPKIP00000022415.1"/>
    </source>
</evidence>
<dbReference type="Pfam" id="PF10277">
    <property type="entry name" value="Frag1"/>
    <property type="match status" value="1"/>
</dbReference>
<dbReference type="OrthoDB" id="191706at2759"/>
<keyword evidence="5 6" id="KW-0472">Membrane</keyword>
<evidence type="ECO:0000256" key="4">
    <source>
        <dbReference type="ARBA" id="ARBA00022989"/>
    </source>
</evidence>
<dbReference type="GeneTree" id="ENSGT01030000234578"/>
<dbReference type="GO" id="GO:0005764">
    <property type="term" value="C:lysosome"/>
    <property type="evidence" value="ECO:0007669"/>
    <property type="project" value="TreeGrafter"/>
</dbReference>
<evidence type="ECO:0000256" key="5">
    <source>
        <dbReference type="ARBA" id="ARBA00023136"/>
    </source>
</evidence>
<feature type="transmembrane region" description="Helical" evidence="6">
    <location>
        <begin position="92"/>
        <end position="111"/>
    </location>
</feature>
<feature type="transmembrane region" description="Helical" evidence="6">
    <location>
        <begin position="154"/>
        <end position="179"/>
    </location>
</feature>
<dbReference type="InterPro" id="IPR019402">
    <property type="entry name" value="CWH43_N"/>
</dbReference>
<name>A0A3B3RWZ6_9TELE</name>